<protein>
    <recommendedName>
        <fullName evidence="5">Nucleotide modification associated domain-containing protein</fullName>
    </recommendedName>
</protein>
<feature type="domain" description="Amino acid:DNA transferase" evidence="1">
    <location>
        <begin position="331"/>
        <end position="488"/>
    </location>
</feature>
<evidence type="ECO:0000313" key="4">
    <source>
        <dbReference type="Proteomes" id="UP001202674"/>
    </source>
</evidence>
<dbReference type="Proteomes" id="UP001202674">
    <property type="component" value="Unassembled WGS sequence"/>
</dbReference>
<dbReference type="EMBL" id="JAKRVY010000018">
    <property type="protein sequence ID" value="MCL9815255.1"/>
    <property type="molecule type" value="Genomic_DNA"/>
</dbReference>
<dbReference type="AlphaFoldDB" id="A0AAE3FUM3"/>
<reference evidence="3 4" key="1">
    <citation type="journal article" date="2022" name="Syst. Appl. Microbiol.">
        <title>Natronocalculus amylovorans gen. nov., sp. nov., and Natranaeroarchaeum aerophilus sp. nov., dominant culturable amylolytic natronoarchaea from hypersaline soda lakes in southwestern Siberia.</title>
        <authorList>
            <person name="Sorokin D.Y."/>
            <person name="Elcheninov A.G."/>
            <person name="Khizhniak T.V."/>
            <person name="Koenen M."/>
            <person name="Bale N.J."/>
            <person name="Damste J.S.S."/>
            <person name="Kublanov I.V."/>
        </authorList>
    </citation>
    <scope>NUCLEOTIDE SEQUENCE [LARGE SCALE GENOMIC DNA]</scope>
    <source>
        <strain evidence="3 4">AArc-St1-1</strain>
    </source>
</reference>
<dbReference type="RefSeq" id="WP_250598748.1">
    <property type="nucleotide sequence ID" value="NZ_JAKRVY010000018.1"/>
</dbReference>
<evidence type="ECO:0000259" key="2">
    <source>
        <dbReference type="Pfam" id="PF18754"/>
    </source>
</evidence>
<gene>
    <name evidence="3" type="ORF">AArcSt11_16520</name>
</gene>
<evidence type="ECO:0000313" key="3">
    <source>
        <dbReference type="EMBL" id="MCL9815255.1"/>
    </source>
</evidence>
<evidence type="ECO:0000259" key="1">
    <source>
        <dbReference type="Pfam" id="PF18724"/>
    </source>
</evidence>
<accession>A0AAE3FUM3</accession>
<feature type="domain" description="Nucleotide modification associated" evidence="2">
    <location>
        <begin position="2"/>
        <end position="224"/>
    </location>
</feature>
<dbReference type="Pfam" id="PF18724">
    <property type="entry name" value="ADDT"/>
    <property type="match status" value="1"/>
</dbReference>
<dbReference type="Pfam" id="PF18754">
    <property type="entry name" value="Nmad3"/>
    <property type="match status" value="1"/>
</dbReference>
<organism evidence="3 4">
    <name type="scientific">Natranaeroarchaeum aerophilus</name>
    <dbReference type="NCBI Taxonomy" id="2917711"/>
    <lineage>
        <taxon>Archaea</taxon>
        <taxon>Methanobacteriati</taxon>
        <taxon>Methanobacteriota</taxon>
        <taxon>Stenosarchaea group</taxon>
        <taxon>Halobacteria</taxon>
        <taxon>Halobacteriales</taxon>
        <taxon>Natronoarchaeaceae</taxon>
        <taxon>Natranaeroarchaeum</taxon>
    </lineage>
</organism>
<dbReference type="InterPro" id="IPR041135">
    <property type="entry name" value="Nmad3"/>
</dbReference>
<proteinExistence type="predicted"/>
<dbReference type="InterPro" id="IPR040741">
    <property type="entry name" value="ADDT"/>
</dbReference>
<comment type="caution">
    <text evidence="3">The sequence shown here is derived from an EMBL/GenBank/DDBJ whole genome shotgun (WGS) entry which is preliminary data.</text>
</comment>
<keyword evidence="4" id="KW-1185">Reference proteome</keyword>
<evidence type="ECO:0008006" key="5">
    <source>
        <dbReference type="Google" id="ProtNLM"/>
    </source>
</evidence>
<sequence>MKSVALNIGANSDTPSGRAPIFADGSFRYIPITEADDAVSEPTYRDLGLSDVRPETAHDSVTHFDPEFPELEYGQNYTYGDRHTRKTSEIAKLNEGDILFFYATLDYADDRDPEFDWINEEWGAYIIGHFTLDRDPIRKDEYDSLPPEVKNRVESNAHFRREEFDAEYIVLGDPSRSQLYDKPIPLSEDSGTDANRIVTSLSEDSGAGPWYRRPLPFDEEATEKLWSTHRSQEYDALLHTERFLDFAEAKSFSRFVSLRGDWYQLWQTLENSDATQEARLLGTFVYIAGGNNHEVVREVLNSAGTLEEAVEKREELQSSLNELYRTGEADKSNHRKYLGGYTDTEGKGGDIMEAVETFYENVDPSFEAFLEAIQSQDKDPFDVGLKRLRRGVASYGRLTAFDQLELWQQLHDLDWLAPTTLRKSYVSTAGPKRGFKRVFGVSMDDLSEEEVNAKLQLLHDYAINEVNMNPTSVVYELESALCNYQKEDEELDEDPTRDTSEPC</sequence>
<name>A0AAE3FUM3_9EURY</name>